<dbReference type="PROSITE" id="PS00093">
    <property type="entry name" value="N4_MTASE"/>
    <property type="match status" value="1"/>
</dbReference>
<gene>
    <name evidence="10" type="ordered locus">ANT_03040</name>
</gene>
<dbReference type="HOGENOM" id="CLU_024927_2_2_0"/>
<dbReference type="Gene3D" id="3.40.50.150">
    <property type="entry name" value="Vaccinia Virus protein VP39"/>
    <property type="match status" value="1"/>
</dbReference>
<dbReference type="eggNOG" id="COG0863">
    <property type="taxonomic scope" value="Bacteria"/>
</dbReference>
<name>E8N003_ANATU</name>
<comment type="catalytic activity">
    <reaction evidence="7">
        <text>a 2'-deoxycytidine in DNA + S-adenosyl-L-methionine = an N(4)-methyl-2'-deoxycytidine in DNA + S-adenosyl-L-homocysteine + H(+)</text>
        <dbReference type="Rhea" id="RHEA:16857"/>
        <dbReference type="Rhea" id="RHEA-COMP:11369"/>
        <dbReference type="Rhea" id="RHEA-COMP:13674"/>
        <dbReference type="ChEBI" id="CHEBI:15378"/>
        <dbReference type="ChEBI" id="CHEBI:57856"/>
        <dbReference type="ChEBI" id="CHEBI:59789"/>
        <dbReference type="ChEBI" id="CHEBI:85452"/>
        <dbReference type="ChEBI" id="CHEBI:137933"/>
        <dbReference type="EC" id="2.1.1.113"/>
    </reaction>
</comment>
<dbReference type="InterPro" id="IPR029063">
    <property type="entry name" value="SAM-dependent_MTases_sf"/>
</dbReference>
<sequence>MNIIYTHSCERMPELEEGAVSLTVTSPPYWNAIDYDRHAEDDSQYYRTRQYANGYQDYHEYLDWLVRIFREVYRVTKPGGFCAVVIGTVLLEGKLYPVPFDMTSQFVQIGWEFYQDIIWHKCTAGVKRAGVSIQKPYPGYFYPNIMNEYILIFRKPGPRIYENRSQEEKEQAQYSIDRLFTMDIANNIWHIAPVPPKIIPHPAPFPEEIPFRLIQLYSYPGDLILDPFVGSGQTLKVARHLGRPYVGYEVIEKYVQLAKQRIPEPLDLRQEQLIAVFDKVSIGEPIKGKANGKVHQPSLLKEEK</sequence>
<evidence type="ECO:0000256" key="3">
    <source>
        <dbReference type="ARBA" id="ARBA00022679"/>
    </source>
</evidence>
<dbReference type="EMBL" id="AP012029">
    <property type="protein sequence ID" value="BAJ62338.1"/>
    <property type="molecule type" value="Genomic_DNA"/>
</dbReference>
<dbReference type="InParanoid" id="E8N003"/>
<dbReference type="InterPro" id="IPR017985">
    <property type="entry name" value="MeTrfase_CN4_CS"/>
</dbReference>
<dbReference type="STRING" id="926569.ANT_03040"/>
<dbReference type="RefSeq" id="WP_013558735.1">
    <property type="nucleotide sequence ID" value="NC_014960.1"/>
</dbReference>
<keyword evidence="5" id="KW-0680">Restriction system</keyword>
<keyword evidence="3 10" id="KW-0808">Transferase</keyword>
<evidence type="ECO:0000313" key="11">
    <source>
        <dbReference type="Proteomes" id="UP000008922"/>
    </source>
</evidence>
<dbReference type="InterPro" id="IPR002941">
    <property type="entry name" value="DNA_methylase_N4/N6"/>
</dbReference>
<dbReference type="GO" id="GO:0032259">
    <property type="term" value="P:methylation"/>
    <property type="evidence" value="ECO:0007669"/>
    <property type="project" value="UniProtKB-KW"/>
</dbReference>
<protein>
    <recommendedName>
        <fullName evidence="8">Methyltransferase</fullName>
        <ecNumber evidence="8">2.1.1.-</ecNumber>
    </recommendedName>
</protein>
<reference evidence="10 11" key="1">
    <citation type="submission" date="2010-12" db="EMBL/GenBank/DDBJ databases">
        <title>Whole genome sequence of Anaerolinea thermophila UNI-1.</title>
        <authorList>
            <person name="Narita-Yamada S."/>
            <person name="Kishi E."/>
            <person name="Watanabe Y."/>
            <person name="Takasaki K."/>
            <person name="Ankai A."/>
            <person name="Oguchi A."/>
            <person name="Fukui S."/>
            <person name="Takahashi M."/>
            <person name="Yashiro I."/>
            <person name="Hosoyama A."/>
            <person name="Sekiguchi Y."/>
            <person name="Hanada S."/>
            <person name="Fujita N."/>
        </authorList>
    </citation>
    <scope>NUCLEOTIDE SEQUENCE [LARGE SCALE GENOMIC DNA]</scope>
    <source>
        <strain evidence="11">DSM 14523 / JCM 11388 / NBRC 100420 / UNI-1</strain>
    </source>
</reference>
<dbReference type="REBASE" id="32159">
    <property type="entry name" value="M.AthUNI1ORF3040P"/>
</dbReference>
<comment type="similarity">
    <text evidence="1">Belongs to the N(4)/N(6)-methyltransferase family. N(4) subfamily.</text>
</comment>
<evidence type="ECO:0000256" key="1">
    <source>
        <dbReference type="ARBA" id="ARBA00010203"/>
    </source>
</evidence>
<accession>E8N003</accession>
<keyword evidence="4" id="KW-0949">S-adenosyl-L-methionine</keyword>
<dbReference type="Proteomes" id="UP000008922">
    <property type="component" value="Chromosome"/>
</dbReference>
<keyword evidence="11" id="KW-1185">Reference proteome</keyword>
<dbReference type="GO" id="GO:0003677">
    <property type="term" value="F:DNA binding"/>
    <property type="evidence" value="ECO:0007669"/>
    <property type="project" value="UniProtKB-KW"/>
</dbReference>
<keyword evidence="6" id="KW-0238">DNA-binding</keyword>
<dbReference type="PRINTS" id="PR00508">
    <property type="entry name" value="S21N4MTFRASE"/>
</dbReference>
<evidence type="ECO:0000256" key="2">
    <source>
        <dbReference type="ARBA" id="ARBA00022603"/>
    </source>
</evidence>
<evidence type="ECO:0000313" key="10">
    <source>
        <dbReference type="EMBL" id="BAJ62338.1"/>
    </source>
</evidence>
<evidence type="ECO:0000259" key="9">
    <source>
        <dbReference type="Pfam" id="PF01555"/>
    </source>
</evidence>
<dbReference type="GO" id="GO:0008170">
    <property type="term" value="F:N-methyltransferase activity"/>
    <property type="evidence" value="ECO:0007669"/>
    <property type="project" value="InterPro"/>
</dbReference>
<dbReference type="InterPro" id="IPR001091">
    <property type="entry name" value="RM_Methyltransferase"/>
</dbReference>
<dbReference type="Pfam" id="PF01555">
    <property type="entry name" value="N6_N4_Mtase"/>
    <property type="match status" value="1"/>
</dbReference>
<dbReference type="OrthoDB" id="9773571at2"/>
<proteinExistence type="inferred from homology"/>
<evidence type="ECO:0000256" key="8">
    <source>
        <dbReference type="RuleBase" id="RU362026"/>
    </source>
</evidence>
<dbReference type="KEGG" id="atm:ANT_03040"/>
<evidence type="ECO:0000256" key="4">
    <source>
        <dbReference type="ARBA" id="ARBA00022691"/>
    </source>
</evidence>
<dbReference type="AlphaFoldDB" id="E8N003"/>
<evidence type="ECO:0000256" key="5">
    <source>
        <dbReference type="ARBA" id="ARBA00022747"/>
    </source>
</evidence>
<evidence type="ECO:0000256" key="7">
    <source>
        <dbReference type="ARBA" id="ARBA00049120"/>
    </source>
</evidence>
<dbReference type="GO" id="GO:0015667">
    <property type="term" value="F:site-specific DNA-methyltransferase (cytosine-N4-specific) activity"/>
    <property type="evidence" value="ECO:0007669"/>
    <property type="project" value="UniProtKB-EC"/>
</dbReference>
<feature type="domain" description="DNA methylase N-4/N-6" evidence="9">
    <location>
        <begin position="20"/>
        <end position="260"/>
    </location>
</feature>
<dbReference type="GO" id="GO:0009307">
    <property type="term" value="P:DNA restriction-modification system"/>
    <property type="evidence" value="ECO:0007669"/>
    <property type="project" value="UniProtKB-KW"/>
</dbReference>
<dbReference type="EC" id="2.1.1.-" evidence="8"/>
<keyword evidence="2 10" id="KW-0489">Methyltransferase</keyword>
<evidence type="ECO:0000256" key="6">
    <source>
        <dbReference type="ARBA" id="ARBA00023125"/>
    </source>
</evidence>
<dbReference type="SUPFAM" id="SSF53335">
    <property type="entry name" value="S-adenosyl-L-methionine-dependent methyltransferases"/>
    <property type="match status" value="1"/>
</dbReference>
<organism evidence="10 11">
    <name type="scientific">Anaerolinea thermophila (strain DSM 14523 / JCM 11388 / NBRC 100420 / UNI-1)</name>
    <dbReference type="NCBI Taxonomy" id="926569"/>
    <lineage>
        <taxon>Bacteria</taxon>
        <taxon>Bacillati</taxon>
        <taxon>Chloroflexota</taxon>
        <taxon>Anaerolineae</taxon>
        <taxon>Anaerolineales</taxon>
        <taxon>Anaerolineaceae</taxon>
        <taxon>Anaerolinea</taxon>
    </lineage>
</organism>